<feature type="non-terminal residue" evidence="9">
    <location>
        <position position="322"/>
    </location>
</feature>
<evidence type="ECO:0000313" key="10">
    <source>
        <dbReference type="Proteomes" id="UP000437736"/>
    </source>
</evidence>
<dbReference type="Gene3D" id="3.40.50.1400">
    <property type="match status" value="2"/>
</dbReference>
<dbReference type="NCBIfam" id="NF000689">
    <property type="entry name" value="PRK00035.2-1"/>
    <property type="match status" value="1"/>
</dbReference>
<name>A0ABW9QZN4_9ACTN</name>
<dbReference type="NCBIfam" id="TIGR00109">
    <property type="entry name" value="hemH"/>
    <property type="match status" value="1"/>
</dbReference>
<evidence type="ECO:0000256" key="1">
    <source>
        <dbReference type="ARBA" id="ARBA00004744"/>
    </source>
</evidence>
<keyword evidence="4" id="KW-0350">Heme biosynthesis</keyword>
<protein>
    <recommendedName>
        <fullName evidence="2">coproporphyrin ferrochelatase</fullName>
        <ecNumber evidence="2">4.99.1.9</ecNumber>
    </recommendedName>
</protein>
<accession>A0ABW9QZN4</accession>
<dbReference type="CDD" id="cd00419">
    <property type="entry name" value="Ferrochelatase_C"/>
    <property type="match status" value="1"/>
</dbReference>
<dbReference type="PANTHER" id="PTHR11108">
    <property type="entry name" value="FERROCHELATASE"/>
    <property type="match status" value="1"/>
</dbReference>
<dbReference type="GO" id="GO:0016829">
    <property type="term" value="F:lyase activity"/>
    <property type="evidence" value="ECO:0007669"/>
    <property type="project" value="UniProtKB-KW"/>
</dbReference>
<dbReference type="PANTHER" id="PTHR11108:SF1">
    <property type="entry name" value="FERROCHELATASE, MITOCHONDRIAL"/>
    <property type="match status" value="1"/>
</dbReference>
<dbReference type="InterPro" id="IPR001015">
    <property type="entry name" value="Ferrochelatase"/>
</dbReference>
<organism evidence="9 10">
    <name type="scientific">Acidiferrimicrobium australe</name>
    <dbReference type="NCBI Taxonomy" id="2664430"/>
    <lineage>
        <taxon>Bacteria</taxon>
        <taxon>Bacillati</taxon>
        <taxon>Actinomycetota</taxon>
        <taxon>Acidimicrobiia</taxon>
        <taxon>Acidimicrobiales</taxon>
        <taxon>Acidimicrobiaceae</taxon>
        <taxon>Acidiferrimicrobium</taxon>
    </lineage>
</organism>
<reference evidence="9 10" key="1">
    <citation type="submission" date="2019-11" db="EMBL/GenBank/DDBJ databases">
        <title>Acidiferrimicrobium australis gen. nov., sp. nov., an acidophilic and obligately heterotrophic, member of the Actinobacteria that catalyses dissimilatory oxido- reduction of iron isolated from metal-rich acidic water in Chile.</title>
        <authorList>
            <person name="Gonzalez D."/>
            <person name="Huber K."/>
            <person name="Hedrich S."/>
            <person name="Rojas-Villalobos C."/>
            <person name="Quatrini R."/>
            <person name="Dinamarca M.A."/>
            <person name="Schwarz A."/>
            <person name="Canales C."/>
            <person name="Nancucheo I."/>
        </authorList>
    </citation>
    <scope>NUCLEOTIDE SEQUENCE [LARGE SCALE GENOMIC DNA]</scope>
    <source>
        <strain evidence="9 10">USS-CCA1</strain>
    </source>
</reference>
<evidence type="ECO:0000313" key="9">
    <source>
        <dbReference type="EMBL" id="MST35134.1"/>
    </source>
</evidence>
<gene>
    <name evidence="9" type="ORF">GHK86_20680</name>
</gene>
<evidence type="ECO:0000256" key="4">
    <source>
        <dbReference type="ARBA" id="ARBA00023133"/>
    </source>
</evidence>
<sequence>MNPPDALLVLSFGGPEGPDEVLPFLENVLRGRNVPEERMLAVAEHYHHFGGVSPINAHNRALVAAVRDDLAVAGIDLPVYWGNRNWHPLLADTVAAMRADGVRRAAVFVTSAFGSWSGCRQYREDLGRAAAPGDPHLDKLRLYYDHPGFVEAVADGLAATLADAGPAQVWFSAHSIPLSMAATAPYEGQLQTAARLVAERCGLDDWQLVYQSRSGAPGQPWLGPDVTGRLRDSRPGGTVVVCPIGFVSDHMEVVYDLDTEAAAVAAERGVRFLRSPTAGTHPAFVAMVRELLVERLDPAAPRRALGPDGPWPDECPAGCCAG</sequence>
<keyword evidence="6" id="KW-0627">Porphyrin biosynthesis</keyword>
<keyword evidence="5 9" id="KW-0456">Lyase</keyword>
<evidence type="ECO:0000256" key="6">
    <source>
        <dbReference type="ARBA" id="ARBA00023244"/>
    </source>
</evidence>
<comment type="pathway">
    <text evidence="1">Porphyrin-containing compound metabolism; protoheme biosynthesis.</text>
</comment>
<evidence type="ECO:0000256" key="5">
    <source>
        <dbReference type="ARBA" id="ARBA00023239"/>
    </source>
</evidence>
<dbReference type="Proteomes" id="UP000437736">
    <property type="component" value="Unassembled WGS sequence"/>
</dbReference>
<comment type="catalytic activity">
    <reaction evidence="7">
        <text>Fe-coproporphyrin III + 2 H(+) = coproporphyrin III + Fe(2+)</text>
        <dbReference type="Rhea" id="RHEA:49572"/>
        <dbReference type="ChEBI" id="CHEBI:15378"/>
        <dbReference type="ChEBI" id="CHEBI:29033"/>
        <dbReference type="ChEBI" id="CHEBI:68438"/>
        <dbReference type="ChEBI" id="CHEBI:131725"/>
        <dbReference type="EC" id="4.99.1.9"/>
    </reaction>
    <physiologicalReaction direction="right-to-left" evidence="7">
        <dbReference type="Rhea" id="RHEA:49574"/>
    </physiologicalReaction>
</comment>
<keyword evidence="10" id="KW-1185">Reference proteome</keyword>
<evidence type="ECO:0000256" key="7">
    <source>
        <dbReference type="ARBA" id="ARBA00024536"/>
    </source>
</evidence>
<comment type="caution">
    <text evidence="9">The sequence shown here is derived from an EMBL/GenBank/DDBJ whole genome shotgun (WGS) entry which is preliminary data.</text>
</comment>
<evidence type="ECO:0000256" key="8">
    <source>
        <dbReference type="RuleBase" id="RU004185"/>
    </source>
</evidence>
<dbReference type="SUPFAM" id="SSF53800">
    <property type="entry name" value="Chelatase"/>
    <property type="match status" value="1"/>
</dbReference>
<evidence type="ECO:0000256" key="3">
    <source>
        <dbReference type="ARBA" id="ARBA00023004"/>
    </source>
</evidence>
<dbReference type="EC" id="4.99.1.9" evidence="2"/>
<dbReference type="Pfam" id="PF00762">
    <property type="entry name" value="Ferrochelatase"/>
    <property type="match status" value="1"/>
</dbReference>
<dbReference type="InterPro" id="IPR033644">
    <property type="entry name" value="Ferrochelatase_C"/>
</dbReference>
<dbReference type="HAMAP" id="MF_00323">
    <property type="entry name" value="Ferrochelatase"/>
    <property type="match status" value="1"/>
</dbReference>
<comment type="similarity">
    <text evidence="8">Belongs to the ferrochelatase family.</text>
</comment>
<dbReference type="InterPro" id="IPR033659">
    <property type="entry name" value="Ferrochelatase_N"/>
</dbReference>
<proteinExistence type="inferred from homology"/>
<dbReference type="EMBL" id="WJHE01001458">
    <property type="protein sequence ID" value="MST35134.1"/>
    <property type="molecule type" value="Genomic_DNA"/>
</dbReference>
<keyword evidence="3" id="KW-0408">Iron</keyword>
<evidence type="ECO:0000256" key="2">
    <source>
        <dbReference type="ARBA" id="ARBA00013215"/>
    </source>
</evidence>
<dbReference type="CDD" id="cd03411">
    <property type="entry name" value="Ferrochelatase_N"/>
    <property type="match status" value="1"/>
</dbReference>